<evidence type="ECO:0000313" key="3">
    <source>
        <dbReference type="Proteomes" id="UP000286773"/>
    </source>
</evidence>
<comment type="caution">
    <text evidence="2">The sequence shown here is derived from an EMBL/GenBank/DDBJ whole genome shotgun (WGS) entry which is preliminary data.</text>
</comment>
<feature type="transmembrane region" description="Helical" evidence="1">
    <location>
        <begin position="46"/>
        <end position="65"/>
    </location>
</feature>
<feature type="transmembrane region" description="Helical" evidence="1">
    <location>
        <begin position="20"/>
        <end position="40"/>
    </location>
</feature>
<dbReference type="OrthoDB" id="1653665at2"/>
<accession>A0A430AUN7</accession>
<gene>
    <name evidence="2" type="ORF">CBF27_07385</name>
</gene>
<dbReference type="AlphaFoldDB" id="A0A430AUN7"/>
<sequence length="102" mass="11596">MGFKNEGETVIPKFSIKSAFLLFLSGLVGGVALPYLFYILNLKFTLAILFFLPLCFSLSLGYSMFFIETKSGFCKRFWITTICSFVVLTALAYIWLFKGIIF</sequence>
<reference evidence="2 3" key="1">
    <citation type="submission" date="2017-05" db="EMBL/GenBank/DDBJ databases">
        <title>Vagococcus spp. assemblies.</title>
        <authorList>
            <person name="Gulvik C.A."/>
        </authorList>
    </citation>
    <scope>NUCLEOTIDE SEQUENCE [LARGE SCALE GENOMIC DNA]</scope>
    <source>
        <strain evidence="2 3">LMG 24798</strain>
    </source>
</reference>
<organism evidence="2 3">
    <name type="scientific">Vagococcus acidifermentans</name>
    <dbReference type="NCBI Taxonomy" id="564710"/>
    <lineage>
        <taxon>Bacteria</taxon>
        <taxon>Bacillati</taxon>
        <taxon>Bacillota</taxon>
        <taxon>Bacilli</taxon>
        <taxon>Lactobacillales</taxon>
        <taxon>Enterococcaceae</taxon>
        <taxon>Vagococcus</taxon>
    </lineage>
</organism>
<proteinExistence type="predicted"/>
<keyword evidence="1" id="KW-0812">Transmembrane</keyword>
<evidence type="ECO:0000256" key="1">
    <source>
        <dbReference type="SAM" id="Phobius"/>
    </source>
</evidence>
<dbReference type="RefSeq" id="WP_126813686.1">
    <property type="nucleotide sequence ID" value="NZ_NGKC01000007.1"/>
</dbReference>
<keyword evidence="1" id="KW-0472">Membrane</keyword>
<name>A0A430AUN7_9ENTE</name>
<feature type="transmembrane region" description="Helical" evidence="1">
    <location>
        <begin position="77"/>
        <end position="96"/>
    </location>
</feature>
<protein>
    <submittedName>
        <fullName evidence="2">Uncharacterized protein</fullName>
    </submittedName>
</protein>
<dbReference type="Proteomes" id="UP000286773">
    <property type="component" value="Unassembled WGS sequence"/>
</dbReference>
<evidence type="ECO:0000313" key="2">
    <source>
        <dbReference type="EMBL" id="RSU11773.1"/>
    </source>
</evidence>
<dbReference type="EMBL" id="NGKC01000007">
    <property type="protein sequence ID" value="RSU11773.1"/>
    <property type="molecule type" value="Genomic_DNA"/>
</dbReference>
<keyword evidence="1" id="KW-1133">Transmembrane helix</keyword>
<keyword evidence="3" id="KW-1185">Reference proteome</keyword>